<comment type="caution">
    <text evidence="6">The sequence shown here is derived from an EMBL/GenBank/DDBJ whole genome shotgun (WGS) entry which is preliminary data.</text>
</comment>
<feature type="domain" description="BON" evidence="5">
    <location>
        <begin position="37"/>
        <end position="104"/>
    </location>
</feature>
<keyword evidence="3" id="KW-0677">Repeat</keyword>
<dbReference type="PANTHER" id="PTHR34606:SF16">
    <property type="entry name" value="BON DOMAIN-CONTAINING PROTEIN"/>
    <property type="match status" value="1"/>
</dbReference>
<evidence type="ECO:0000313" key="6">
    <source>
        <dbReference type="EMBL" id="KKN92094.1"/>
    </source>
</evidence>
<dbReference type="AlphaFoldDB" id="A0A0F9UKA6"/>
<organism evidence="6">
    <name type="scientific">marine sediment metagenome</name>
    <dbReference type="NCBI Taxonomy" id="412755"/>
    <lineage>
        <taxon>unclassified sequences</taxon>
        <taxon>metagenomes</taxon>
        <taxon>ecological metagenomes</taxon>
    </lineage>
</organism>
<reference evidence="6" key="1">
    <citation type="journal article" date="2015" name="Nature">
        <title>Complex archaea that bridge the gap between prokaryotes and eukaryotes.</title>
        <authorList>
            <person name="Spang A."/>
            <person name="Saw J.H."/>
            <person name="Jorgensen S.L."/>
            <person name="Zaremba-Niedzwiedzka K."/>
            <person name="Martijn J."/>
            <person name="Lind A.E."/>
            <person name="van Eijk R."/>
            <person name="Schleper C."/>
            <person name="Guy L."/>
            <person name="Ettema T.J."/>
        </authorList>
    </citation>
    <scope>NUCLEOTIDE SEQUENCE</scope>
</reference>
<dbReference type="EMBL" id="LAZR01000097">
    <property type="protein sequence ID" value="KKN92094.1"/>
    <property type="molecule type" value="Genomic_DNA"/>
</dbReference>
<gene>
    <name evidence="6" type="ORF">LCGC14_0211520</name>
</gene>
<dbReference type="GO" id="GO:0042597">
    <property type="term" value="C:periplasmic space"/>
    <property type="evidence" value="ECO:0007669"/>
    <property type="project" value="UniProtKB-SubCell"/>
</dbReference>
<dbReference type="Gene3D" id="3.30.1340.30">
    <property type="match status" value="1"/>
</dbReference>
<dbReference type="Pfam" id="PF04972">
    <property type="entry name" value="BON"/>
    <property type="match status" value="1"/>
</dbReference>
<dbReference type="InterPro" id="IPR051686">
    <property type="entry name" value="Lipoprotein_DolP"/>
</dbReference>
<dbReference type="PANTHER" id="PTHR34606">
    <property type="entry name" value="BON DOMAIN-CONTAINING PROTEIN"/>
    <property type="match status" value="1"/>
</dbReference>
<keyword evidence="2" id="KW-0732">Signal</keyword>
<dbReference type="PROSITE" id="PS51257">
    <property type="entry name" value="PROKAR_LIPOPROTEIN"/>
    <property type="match status" value="1"/>
</dbReference>
<evidence type="ECO:0000256" key="2">
    <source>
        <dbReference type="ARBA" id="ARBA00022729"/>
    </source>
</evidence>
<evidence type="ECO:0000256" key="4">
    <source>
        <dbReference type="ARBA" id="ARBA00022764"/>
    </source>
</evidence>
<dbReference type="InterPro" id="IPR014004">
    <property type="entry name" value="Transpt-assoc_nodulatn_dom_bac"/>
</dbReference>
<evidence type="ECO:0000256" key="3">
    <source>
        <dbReference type="ARBA" id="ARBA00022737"/>
    </source>
</evidence>
<dbReference type="InterPro" id="IPR007055">
    <property type="entry name" value="BON_dom"/>
</dbReference>
<evidence type="ECO:0000259" key="5">
    <source>
        <dbReference type="PROSITE" id="PS50914"/>
    </source>
</evidence>
<name>A0A0F9UKA6_9ZZZZ</name>
<dbReference type="SMART" id="SM00749">
    <property type="entry name" value="BON"/>
    <property type="match status" value="1"/>
</dbReference>
<proteinExistence type="predicted"/>
<dbReference type="FunFam" id="3.30.1340.30:FF:000001">
    <property type="entry name" value="Molecular chaperone OsmY"/>
    <property type="match status" value="1"/>
</dbReference>
<protein>
    <recommendedName>
        <fullName evidence="5">BON domain-containing protein</fullName>
    </recommendedName>
</protein>
<comment type="subcellular location">
    <subcellularLocation>
        <location evidence="1">Periplasm</location>
    </subcellularLocation>
</comment>
<keyword evidence="4" id="KW-0574">Periplasm</keyword>
<accession>A0A0F9UKA6</accession>
<dbReference type="PROSITE" id="PS50914">
    <property type="entry name" value="BON"/>
    <property type="match status" value="1"/>
</dbReference>
<sequence>MTRFNKYLSMLFMAFTMVALIGCSVASGQKSAGEAVDDTVITTRVKAALIENSEIRAGEINVETFKGEVQLTGFVSSSAAATQAVRLARDVEGVTSVINDMQVR</sequence>
<evidence type="ECO:0000256" key="1">
    <source>
        <dbReference type="ARBA" id="ARBA00004418"/>
    </source>
</evidence>